<evidence type="ECO:0000259" key="1">
    <source>
        <dbReference type="Pfam" id="PF00149"/>
    </source>
</evidence>
<keyword evidence="2" id="KW-0255">Endonuclease</keyword>
<dbReference type="Pfam" id="PF00149">
    <property type="entry name" value="Metallophos"/>
    <property type="match status" value="1"/>
</dbReference>
<feature type="domain" description="Calcineurin-like phosphoesterase" evidence="1">
    <location>
        <begin position="42"/>
        <end position="135"/>
    </location>
</feature>
<sequence length="237" mass="26934">MIDAKELELKIKQNKAIPVKFCGQHLILDSDGIIFWPACNTLIISDLHLEKGSFLNQFGNTLPTIDTHDTLVRMQVAIERYKPACVICLGDSFHDRNAVKRMHENDLNFLNSTISGLKKWIWILGNHDPVIPDNILGLRMKRTTLFSIELCHEPSDICIPKSHEGQIFGHFHPKISTYISRQKFTGKSFLLDKNLLLMPAFGSYTGGLSVDDKAIATLFCKQSTKTYLLYDKKLIML</sequence>
<dbReference type="PIRSF" id="PIRSF000887">
    <property type="entry name" value="Pesterase_MJ0037"/>
    <property type="match status" value="1"/>
</dbReference>
<dbReference type="InterPro" id="IPR029052">
    <property type="entry name" value="Metallo-depent_PP-like"/>
</dbReference>
<dbReference type="GO" id="GO:0004519">
    <property type="term" value="F:endonuclease activity"/>
    <property type="evidence" value="ECO:0007669"/>
    <property type="project" value="UniProtKB-KW"/>
</dbReference>
<keyword evidence="3" id="KW-1185">Reference proteome</keyword>
<dbReference type="EMBL" id="JBHRSW010000018">
    <property type="protein sequence ID" value="MFC3122289.1"/>
    <property type="molecule type" value="Genomic_DNA"/>
</dbReference>
<dbReference type="GO" id="GO:0016787">
    <property type="term" value="F:hydrolase activity"/>
    <property type="evidence" value="ECO:0007669"/>
    <property type="project" value="UniProtKB-KW"/>
</dbReference>
<keyword evidence="2" id="KW-0436">Ligase</keyword>
<dbReference type="Proteomes" id="UP001595478">
    <property type="component" value="Unassembled WGS sequence"/>
</dbReference>
<dbReference type="PANTHER" id="PTHR39323:SF1">
    <property type="entry name" value="BLR1149 PROTEIN"/>
    <property type="match status" value="1"/>
</dbReference>
<organism evidence="2 3">
    <name type="scientific">Agaribacter flavus</name>
    <dbReference type="NCBI Taxonomy" id="1902781"/>
    <lineage>
        <taxon>Bacteria</taxon>
        <taxon>Pseudomonadati</taxon>
        <taxon>Pseudomonadota</taxon>
        <taxon>Gammaproteobacteria</taxon>
        <taxon>Alteromonadales</taxon>
        <taxon>Alteromonadaceae</taxon>
        <taxon>Agaribacter</taxon>
    </lineage>
</organism>
<dbReference type="InterPro" id="IPR004843">
    <property type="entry name" value="Calcineurin-like_PHP"/>
</dbReference>
<evidence type="ECO:0000313" key="3">
    <source>
        <dbReference type="Proteomes" id="UP001595478"/>
    </source>
</evidence>
<dbReference type="NCBIfam" id="TIGR04123">
    <property type="entry name" value="P_estr_lig_assc"/>
    <property type="match status" value="1"/>
</dbReference>
<dbReference type="GO" id="GO:0016874">
    <property type="term" value="F:ligase activity"/>
    <property type="evidence" value="ECO:0007669"/>
    <property type="project" value="UniProtKB-KW"/>
</dbReference>
<name>A0ABV7FSF1_9ALTE</name>
<dbReference type="Gene3D" id="3.60.21.10">
    <property type="match status" value="1"/>
</dbReference>
<accession>A0ABV7FSF1</accession>
<keyword evidence="2" id="KW-0540">Nuclease</keyword>
<comment type="caution">
    <text evidence="2">The sequence shown here is derived from an EMBL/GenBank/DDBJ whole genome shotgun (WGS) entry which is preliminary data.</text>
</comment>
<dbReference type="RefSeq" id="WP_376920420.1">
    <property type="nucleotide sequence ID" value="NZ_JBHRSW010000018.1"/>
</dbReference>
<dbReference type="EC" id="3.1.-.-" evidence="2"/>
<evidence type="ECO:0000313" key="2">
    <source>
        <dbReference type="EMBL" id="MFC3122289.1"/>
    </source>
</evidence>
<reference evidence="3" key="1">
    <citation type="journal article" date="2019" name="Int. J. Syst. Evol. Microbiol.">
        <title>The Global Catalogue of Microorganisms (GCM) 10K type strain sequencing project: providing services to taxonomists for standard genome sequencing and annotation.</title>
        <authorList>
            <consortium name="The Broad Institute Genomics Platform"/>
            <consortium name="The Broad Institute Genome Sequencing Center for Infectious Disease"/>
            <person name="Wu L."/>
            <person name="Ma J."/>
        </authorList>
    </citation>
    <scope>NUCLEOTIDE SEQUENCE [LARGE SCALE GENOMIC DNA]</scope>
    <source>
        <strain evidence="3">KCTC 52473</strain>
    </source>
</reference>
<dbReference type="InterPro" id="IPR026336">
    <property type="entry name" value="PdeM-like"/>
</dbReference>
<gene>
    <name evidence="2" type="primary">pdeM</name>
    <name evidence="2" type="ORF">ACFOHL_11720</name>
</gene>
<dbReference type="SUPFAM" id="SSF56300">
    <property type="entry name" value="Metallo-dependent phosphatases"/>
    <property type="match status" value="1"/>
</dbReference>
<dbReference type="PANTHER" id="PTHR39323">
    <property type="entry name" value="BLR1149 PROTEIN"/>
    <property type="match status" value="1"/>
</dbReference>
<dbReference type="InterPro" id="IPR024173">
    <property type="entry name" value="Pesterase_MJ0037-like"/>
</dbReference>
<protein>
    <submittedName>
        <fullName evidence="2">Ligase-associated DNA damage response endonuclease PdeM</fullName>
        <ecNumber evidence="2">3.1.-.-</ecNumber>
    </submittedName>
</protein>
<keyword evidence="2" id="KW-0378">Hydrolase</keyword>
<proteinExistence type="predicted"/>